<feature type="region of interest" description="Disordered" evidence="1">
    <location>
        <begin position="1"/>
        <end position="86"/>
    </location>
</feature>
<feature type="domain" description="ParB-like N-terminal" evidence="2">
    <location>
        <begin position="177"/>
        <end position="230"/>
    </location>
</feature>
<dbReference type="Proteomes" id="UP000240505">
    <property type="component" value="Chromosome"/>
</dbReference>
<keyword evidence="4" id="KW-1185">Reference proteome</keyword>
<dbReference type="OrthoDB" id="9151909at2"/>
<organism evidence="3 4">
    <name type="scientific">Pseudoduganella armeniaca</name>
    <dbReference type="NCBI Taxonomy" id="2072590"/>
    <lineage>
        <taxon>Bacteria</taxon>
        <taxon>Pseudomonadati</taxon>
        <taxon>Pseudomonadota</taxon>
        <taxon>Betaproteobacteria</taxon>
        <taxon>Burkholderiales</taxon>
        <taxon>Oxalobacteraceae</taxon>
        <taxon>Telluria group</taxon>
        <taxon>Pseudoduganella</taxon>
    </lineage>
</organism>
<feature type="compositionally biased region" description="Polar residues" evidence="1">
    <location>
        <begin position="1"/>
        <end position="30"/>
    </location>
</feature>
<evidence type="ECO:0000256" key="1">
    <source>
        <dbReference type="SAM" id="MobiDB-lite"/>
    </source>
</evidence>
<sequence length="234" mass="25963">MFPSPVRSSAPLSHVTAPSVQGESTASSHVAPSEDSSKRDRSSSLSPSSSPRIGAMQQQLLNMVPKKQKMVGPSQPEDLSKEKWDEIKGGIDPELRKKVEELLEDGYCTVQMHTSSKDGKQTFLLKEDSERYNIEDNATWYVPDNYDYKETKTWGTGKAGQKLESIDKFKFGRDTSTLNADRLASATDGIKNGNLLDPIKVKRNSDGTFDIQDGNHRLQAAKNLGLENIPYQEV</sequence>
<dbReference type="AlphaFoldDB" id="A0A2R4C765"/>
<dbReference type="InterPro" id="IPR003115">
    <property type="entry name" value="ParB_N"/>
</dbReference>
<reference evidence="3 4" key="1">
    <citation type="submission" date="2018-03" db="EMBL/GenBank/DDBJ databases">
        <title>Massilia armeniaca sp. nov., isolated from desert soil.</title>
        <authorList>
            <person name="Huang H."/>
            <person name="Ren M."/>
        </authorList>
    </citation>
    <scope>NUCLEOTIDE SEQUENCE [LARGE SCALE GENOMIC DNA]</scope>
    <source>
        <strain evidence="3 4">ZMN-3</strain>
    </source>
</reference>
<gene>
    <name evidence="3" type="ORF">C9I28_06725</name>
</gene>
<name>A0A2R4C765_9BURK</name>
<dbReference type="EMBL" id="CP028324">
    <property type="protein sequence ID" value="AVR95449.1"/>
    <property type="molecule type" value="Genomic_DNA"/>
</dbReference>
<dbReference type="InterPro" id="IPR036086">
    <property type="entry name" value="ParB/Sulfiredoxin_sf"/>
</dbReference>
<dbReference type="KEGG" id="masz:C9I28_06725"/>
<dbReference type="SUPFAM" id="SSF110849">
    <property type="entry name" value="ParB/Sulfiredoxin"/>
    <property type="match status" value="1"/>
</dbReference>
<feature type="compositionally biased region" description="Low complexity" evidence="1">
    <location>
        <begin position="43"/>
        <end position="52"/>
    </location>
</feature>
<dbReference type="Pfam" id="PF02195">
    <property type="entry name" value="ParB_N"/>
    <property type="match status" value="1"/>
</dbReference>
<evidence type="ECO:0000313" key="3">
    <source>
        <dbReference type="EMBL" id="AVR95449.1"/>
    </source>
</evidence>
<evidence type="ECO:0000259" key="2">
    <source>
        <dbReference type="Pfam" id="PF02195"/>
    </source>
</evidence>
<protein>
    <recommendedName>
        <fullName evidence="2">ParB-like N-terminal domain-containing protein</fullName>
    </recommendedName>
</protein>
<accession>A0A2R4C765</accession>
<proteinExistence type="predicted"/>
<evidence type="ECO:0000313" key="4">
    <source>
        <dbReference type="Proteomes" id="UP000240505"/>
    </source>
</evidence>
<dbReference type="Gene3D" id="3.90.1530.10">
    <property type="entry name" value="Conserved hypothetical protein from pyrococcus furiosus pfu- 392566-001, ParB domain"/>
    <property type="match status" value="1"/>
</dbReference>
<dbReference type="CDD" id="cd16387">
    <property type="entry name" value="ParB_N_Srx"/>
    <property type="match status" value="1"/>
</dbReference>